<organism evidence="2 3">
    <name type="scientific">Bacillus cereus (strain VD014)</name>
    <dbReference type="NCBI Taxonomy" id="1053223"/>
    <lineage>
        <taxon>Bacteria</taxon>
        <taxon>Bacillati</taxon>
        <taxon>Bacillota</taxon>
        <taxon>Bacilli</taxon>
        <taxon>Bacillales</taxon>
        <taxon>Bacillaceae</taxon>
        <taxon>Bacillus</taxon>
        <taxon>Bacillus cereus group</taxon>
    </lineage>
</organism>
<accession>A0A9W5NN64</accession>
<feature type="transmembrane region" description="Helical" evidence="1">
    <location>
        <begin position="50"/>
        <end position="70"/>
    </location>
</feature>
<dbReference type="RefSeq" id="WP_000016446.1">
    <property type="nucleotide sequence ID" value="NZ_JH792025.1"/>
</dbReference>
<feature type="transmembrane region" description="Helical" evidence="1">
    <location>
        <begin position="125"/>
        <end position="147"/>
    </location>
</feature>
<evidence type="ECO:0000313" key="2">
    <source>
        <dbReference type="EMBL" id="EJR16251.1"/>
    </source>
</evidence>
<reference evidence="2" key="1">
    <citation type="submission" date="2012-04" db="EMBL/GenBank/DDBJ databases">
        <title>The Genome Sequence of Bacillus cereus VD014.</title>
        <authorList>
            <consortium name="The Broad Institute Genome Sequencing Platform"/>
            <consortium name="The Broad Institute Genome Sequencing Center for Infectious Disease"/>
            <person name="Feldgarden M."/>
            <person name="Van der Auwera G.A."/>
            <person name="Mahillon J."/>
            <person name="Duprez V."/>
            <person name="Timmery S."/>
            <person name="Mattelet C."/>
            <person name="Dierick K."/>
            <person name="Sun M."/>
            <person name="Yu Z."/>
            <person name="Zhu L."/>
            <person name="Hu X."/>
            <person name="Shank E.B."/>
            <person name="Swiecicka I."/>
            <person name="Hansen B.M."/>
            <person name="Andrup L."/>
            <person name="Young S.K."/>
            <person name="Zeng Q."/>
            <person name="Gargeya S."/>
            <person name="Fitzgerald M."/>
            <person name="Haas B."/>
            <person name="Abouelleil A."/>
            <person name="Alvarado L."/>
            <person name="Arachchi H.M."/>
            <person name="Berlin A."/>
            <person name="Chapman S.B."/>
            <person name="Goldberg J."/>
            <person name="Griggs A."/>
            <person name="Gujja S."/>
            <person name="Hansen M."/>
            <person name="Howarth C."/>
            <person name="Imamovic A."/>
            <person name="Larimer J."/>
            <person name="McCowen C."/>
            <person name="Montmayeur A."/>
            <person name="Murphy C."/>
            <person name="Neiman D."/>
            <person name="Pearson M."/>
            <person name="Priest M."/>
            <person name="Roberts A."/>
            <person name="Saif S."/>
            <person name="Shea T."/>
            <person name="Sisk P."/>
            <person name="Sykes S."/>
            <person name="Wortman J."/>
            <person name="Nusbaum C."/>
            <person name="Birren B."/>
        </authorList>
    </citation>
    <scope>NUCLEOTIDE SEQUENCE</scope>
    <source>
        <strain evidence="2">VD014</strain>
    </source>
</reference>
<dbReference type="Pfam" id="PF14296">
    <property type="entry name" value="O-ag_pol_Wzy"/>
    <property type="match status" value="1"/>
</dbReference>
<feature type="transmembrane region" description="Helical" evidence="1">
    <location>
        <begin position="422"/>
        <end position="440"/>
    </location>
</feature>
<keyword evidence="1" id="KW-0472">Membrane</keyword>
<feature type="transmembrane region" description="Helical" evidence="1">
    <location>
        <begin position="368"/>
        <end position="387"/>
    </location>
</feature>
<evidence type="ECO:0000256" key="1">
    <source>
        <dbReference type="SAM" id="Phobius"/>
    </source>
</evidence>
<comment type="caution">
    <text evidence="2">The sequence shown here is derived from an EMBL/GenBank/DDBJ whole genome shotgun (WGS) entry which is preliminary data.</text>
</comment>
<protein>
    <recommendedName>
        <fullName evidence="4">O-antigen polysaccharide polymerase Wzy</fullName>
    </recommendedName>
</protein>
<feature type="transmembrane region" description="Helical" evidence="1">
    <location>
        <begin position="294"/>
        <end position="314"/>
    </location>
</feature>
<gene>
    <name evidence="2" type="ORF">IIA_04947</name>
</gene>
<feature type="transmembrane region" description="Helical" evidence="1">
    <location>
        <begin position="82"/>
        <end position="105"/>
    </location>
</feature>
<keyword evidence="1" id="KW-1133">Transmembrane helix</keyword>
<feature type="transmembrane region" description="Helical" evidence="1">
    <location>
        <begin position="247"/>
        <end position="265"/>
    </location>
</feature>
<feature type="transmembrane region" description="Helical" evidence="1">
    <location>
        <begin position="21"/>
        <end position="44"/>
    </location>
</feature>
<keyword evidence="1" id="KW-0812">Transmembrane</keyword>
<sequence length="509" mass="57847">MSGNRYIQKVEIKRRNMEIGSITILLAVFGYLLYLMTLSLGNTVASYNEIIFALSWLGIFLVVYVITTWYKLSGTIFSPYTIFMLFFFLFNFGQCFMWAFGIHNPSEIGKVPMFNGFGTPSGEDIVHAQGLTLACILMFHSGAILCYKNRAKKSVKAMEDNPTIFKDYNKRTLNSIFYVCLIVSLVVIPLELYNSYSELRLASIYGYNSLYYSDLASTDATFIGLLQRMFFPCLVGLLIGSKYNRKVQVVVYIIFSIYMFLNLLAGDRGSWVYKIIILAWLSHACYKPIKFKKFVKYMVVGIVFLYFITAIVSVRDTGLSSATIALAFESISFEESPIIGAIFEMGGSMKPAIVLQKYGWDVWPYGNTYLLAILGMVTNKVIYLLDIPFALPSAWFSQGYLGLSWGAGFSIVAEALLNAGPFFAPLILIIVGYLVTSMIYIDKTMIYMERPLKFFFVASTLHFFIPMTRNELHVQLKDWFYGLLVLCILILIVRNLPFRSSNNSVNIRK</sequence>
<evidence type="ECO:0000313" key="3">
    <source>
        <dbReference type="Proteomes" id="UP000006607"/>
    </source>
</evidence>
<name>A0A9W5NN64_BACC8</name>
<feature type="transmembrane region" description="Helical" evidence="1">
    <location>
        <begin position="399"/>
        <end position="416"/>
    </location>
</feature>
<dbReference type="Proteomes" id="UP000006607">
    <property type="component" value="Unassembled WGS sequence"/>
</dbReference>
<dbReference type="InterPro" id="IPR029468">
    <property type="entry name" value="O-ag_pol_Wzy"/>
</dbReference>
<dbReference type="EMBL" id="AHER01000044">
    <property type="protein sequence ID" value="EJR16251.1"/>
    <property type="molecule type" value="Genomic_DNA"/>
</dbReference>
<feature type="transmembrane region" description="Helical" evidence="1">
    <location>
        <begin position="479"/>
        <end position="498"/>
    </location>
</feature>
<dbReference type="AlphaFoldDB" id="A0A9W5NN64"/>
<feature type="transmembrane region" description="Helical" evidence="1">
    <location>
        <begin position="220"/>
        <end position="240"/>
    </location>
</feature>
<evidence type="ECO:0008006" key="4">
    <source>
        <dbReference type="Google" id="ProtNLM"/>
    </source>
</evidence>
<feature type="transmembrane region" description="Helical" evidence="1">
    <location>
        <begin position="175"/>
        <end position="193"/>
    </location>
</feature>
<proteinExistence type="predicted"/>